<evidence type="ECO:0000313" key="1">
    <source>
        <dbReference type="EMBL" id="CAG8811368.1"/>
    </source>
</evidence>
<gene>
    <name evidence="1" type="ORF">RPERSI_LOCUS23290</name>
</gene>
<proteinExistence type="predicted"/>
<protein>
    <submittedName>
        <fullName evidence="1">17109_t:CDS:1</fullName>
    </submittedName>
</protein>
<dbReference type="EMBL" id="CAJVQC010072277">
    <property type="protein sequence ID" value="CAG8811368.1"/>
    <property type="molecule type" value="Genomic_DNA"/>
</dbReference>
<sequence>MKSEREKYKESFENLLKDRAFLYDYDFGANSSSADRVCIDRYLLWLLLEKKRVDEYNQLLEMEVIDRFIKSVAEAPEEYIYKVGSEEQAVEALNKTGLDGSLVITDFVEELNEEYRLFLIKHAGKIEFLLCLKKQRTDSTLTEEFEIATNIFRMLDLNFGYIEIARNDKGYLVMETNSRPLVKLFEYCTKIESEKYAKL</sequence>
<keyword evidence="2" id="KW-1185">Reference proteome</keyword>
<comment type="caution">
    <text evidence="1">The sequence shown here is derived from an EMBL/GenBank/DDBJ whole genome shotgun (WGS) entry which is preliminary data.</text>
</comment>
<evidence type="ECO:0000313" key="2">
    <source>
        <dbReference type="Proteomes" id="UP000789920"/>
    </source>
</evidence>
<accession>A0ACA9RVD3</accession>
<reference evidence="1" key="1">
    <citation type="submission" date="2021-06" db="EMBL/GenBank/DDBJ databases">
        <authorList>
            <person name="Kallberg Y."/>
            <person name="Tangrot J."/>
            <person name="Rosling A."/>
        </authorList>
    </citation>
    <scope>NUCLEOTIDE SEQUENCE</scope>
    <source>
        <strain evidence="1">MA461A</strain>
    </source>
</reference>
<name>A0ACA9RVD3_9GLOM</name>
<organism evidence="1 2">
    <name type="scientific">Racocetra persica</name>
    <dbReference type="NCBI Taxonomy" id="160502"/>
    <lineage>
        <taxon>Eukaryota</taxon>
        <taxon>Fungi</taxon>
        <taxon>Fungi incertae sedis</taxon>
        <taxon>Mucoromycota</taxon>
        <taxon>Glomeromycotina</taxon>
        <taxon>Glomeromycetes</taxon>
        <taxon>Diversisporales</taxon>
        <taxon>Gigasporaceae</taxon>
        <taxon>Racocetra</taxon>
    </lineage>
</organism>
<dbReference type="Proteomes" id="UP000789920">
    <property type="component" value="Unassembled WGS sequence"/>
</dbReference>
<feature type="non-terminal residue" evidence="1">
    <location>
        <position position="199"/>
    </location>
</feature>